<protein>
    <submittedName>
        <fullName evidence="6">Flavin reductase family protein</fullName>
    </submittedName>
</protein>
<evidence type="ECO:0000256" key="3">
    <source>
        <dbReference type="ARBA" id="ARBA00022643"/>
    </source>
</evidence>
<name>A0ABR7RMM5_9PROT</name>
<dbReference type="Proteomes" id="UP000626026">
    <property type="component" value="Unassembled WGS sequence"/>
</dbReference>
<dbReference type="Pfam" id="PF01613">
    <property type="entry name" value="Flavin_Reduct"/>
    <property type="match status" value="1"/>
</dbReference>
<evidence type="ECO:0000256" key="2">
    <source>
        <dbReference type="ARBA" id="ARBA00022630"/>
    </source>
</evidence>
<dbReference type="SMART" id="SM00903">
    <property type="entry name" value="Flavin_Reduct"/>
    <property type="match status" value="1"/>
</dbReference>
<dbReference type="PANTHER" id="PTHR33798">
    <property type="entry name" value="FLAVOPROTEIN OXYGENASE"/>
    <property type="match status" value="1"/>
</dbReference>
<dbReference type="Gene3D" id="2.30.110.10">
    <property type="entry name" value="Electron Transport, Fmn-binding Protein, Chain A"/>
    <property type="match status" value="1"/>
</dbReference>
<dbReference type="InterPro" id="IPR002563">
    <property type="entry name" value="Flavin_Rdtase-like_dom"/>
</dbReference>
<dbReference type="EMBL" id="JACTVA010000020">
    <property type="protein sequence ID" value="MBC9207638.1"/>
    <property type="molecule type" value="Genomic_DNA"/>
</dbReference>
<dbReference type="PANTHER" id="PTHR33798:SF5">
    <property type="entry name" value="FLAVIN REDUCTASE LIKE DOMAIN-CONTAINING PROTEIN"/>
    <property type="match status" value="1"/>
</dbReference>
<comment type="caution">
    <text evidence="6">The sequence shown here is derived from an EMBL/GenBank/DDBJ whole genome shotgun (WGS) entry which is preliminary data.</text>
</comment>
<accession>A0ABR7RMM5</accession>
<evidence type="ECO:0000256" key="1">
    <source>
        <dbReference type="ARBA" id="ARBA00001917"/>
    </source>
</evidence>
<dbReference type="SUPFAM" id="SSF50475">
    <property type="entry name" value="FMN-binding split barrel"/>
    <property type="match status" value="1"/>
</dbReference>
<keyword evidence="2" id="KW-0285">Flavoprotein</keyword>
<evidence type="ECO:0000259" key="5">
    <source>
        <dbReference type="SMART" id="SM00903"/>
    </source>
</evidence>
<gene>
    <name evidence="6" type="ORF">IBL26_12410</name>
</gene>
<keyword evidence="3" id="KW-0288">FMN</keyword>
<dbReference type="RefSeq" id="WP_187784807.1">
    <property type="nucleotide sequence ID" value="NZ_JACTVA010000020.1"/>
</dbReference>
<feature type="domain" description="Flavin reductase like" evidence="5">
    <location>
        <begin position="19"/>
        <end position="172"/>
    </location>
</feature>
<comment type="cofactor">
    <cofactor evidence="1">
        <name>FMN</name>
        <dbReference type="ChEBI" id="CHEBI:58210"/>
    </cofactor>
</comment>
<reference evidence="6 7" key="1">
    <citation type="journal article" date="2013" name="Int. J. Syst. Evol. Microbiol.">
        <title>Roseomonas aerophila sp. nov., isolated from air.</title>
        <authorList>
            <person name="Kim S.J."/>
            <person name="Weon H.Y."/>
            <person name="Ahn J.H."/>
            <person name="Hong S.B."/>
            <person name="Seok S.J."/>
            <person name="Whang K.S."/>
            <person name="Kwon S.W."/>
        </authorList>
    </citation>
    <scope>NUCLEOTIDE SEQUENCE [LARGE SCALE GENOMIC DNA]</scope>
    <source>
        <strain evidence="6 7">NBRC 108923</strain>
    </source>
</reference>
<evidence type="ECO:0000256" key="4">
    <source>
        <dbReference type="ARBA" id="ARBA00038054"/>
    </source>
</evidence>
<proteinExistence type="inferred from homology"/>
<evidence type="ECO:0000313" key="7">
    <source>
        <dbReference type="Proteomes" id="UP000626026"/>
    </source>
</evidence>
<evidence type="ECO:0000313" key="6">
    <source>
        <dbReference type="EMBL" id="MBC9207638.1"/>
    </source>
</evidence>
<organism evidence="6 7">
    <name type="scientific">Teichococcus aerophilus</name>
    <dbReference type="NCBI Taxonomy" id="1224513"/>
    <lineage>
        <taxon>Bacteria</taxon>
        <taxon>Pseudomonadati</taxon>
        <taxon>Pseudomonadota</taxon>
        <taxon>Alphaproteobacteria</taxon>
        <taxon>Acetobacterales</taxon>
        <taxon>Roseomonadaceae</taxon>
        <taxon>Roseomonas</taxon>
    </lineage>
</organism>
<comment type="similarity">
    <text evidence="4">Belongs to the flavoredoxin family.</text>
</comment>
<sequence length="216" mass="22747">MLFDFATLPRDKRAKLLLSTVVPRPIAWVTTQDEAGQLNAAPFSFFNLLSTEPPVLGLGIAPRGAGRKDTAANIRAGGEFVVNLVSAALAQPMNVTAVDFEAGTDELATAGLHPAASDTVAPPRIAETPVALECRVLSLTELPSGSLIVLGSILALHIDPARLLDAERCHVDTPSLDLIGRMHGAGWYAHTRPAGLFEMPRIQPAALAPAQTPGPR</sequence>
<keyword evidence="7" id="KW-1185">Reference proteome</keyword>
<dbReference type="InterPro" id="IPR012349">
    <property type="entry name" value="Split_barrel_FMN-bd"/>
</dbReference>